<gene>
    <name evidence="2" type="ORF">PGLA2088_LOCUS39562</name>
</gene>
<proteinExistence type="predicted"/>
<dbReference type="GO" id="GO:0016592">
    <property type="term" value="C:mediator complex"/>
    <property type="evidence" value="ECO:0007669"/>
    <property type="project" value="TreeGrafter"/>
</dbReference>
<sequence>QQQQQQPEKWSPWRQFLRLIKPKQHDEQQQQQQQRQQQQQQEQQQEQQRQQQQQQEQQQQQQQEQQQRQQQEQHDERMQKAAAEQSRGAAPFNNNNNNNNSNNSNTKNNNNNSVAAKPPVKPQKGLTMTKSLRQKVVDPVPLELVKGQQVDYWSESNKCWIPANIVDVNSETGGVFLDAKPSSPVCLKDQPRKIRRRMAPKKEQAAAAHAMIAEGTVETTAARMFHEVAGTLGCFVCSRDLCS</sequence>
<dbReference type="InterPro" id="IPR051647">
    <property type="entry name" value="Mediator_comp_sub12"/>
</dbReference>
<evidence type="ECO:0000313" key="2">
    <source>
        <dbReference type="EMBL" id="CAE8717484.1"/>
    </source>
</evidence>
<name>A0A813L0X7_POLGL</name>
<accession>A0A813L0X7</accession>
<dbReference type="Proteomes" id="UP000626109">
    <property type="component" value="Unassembled WGS sequence"/>
</dbReference>
<comment type="caution">
    <text evidence="2">The sequence shown here is derived from an EMBL/GenBank/DDBJ whole genome shotgun (WGS) entry which is preliminary data.</text>
</comment>
<evidence type="ECO:0000313" key="3">
    <source>
        <dbReference type="Proteomes" id="UP000626109"/>
    </source>
</evidence>
<feature type="non-terminal residue" evidence="2">
    <location>
        <position position="243"/>
    </location>
</feature>
<feature type="compositionally biased region" description="Low complexity" evidence="1">
    <location>
        <begin position="93"/>
        <end position="113"/>
    </location>
</feature>
<dbReference type="PANTHER" id="PTHR46007:SF12">
    <property type="entry name" value="C2H2-TYPE DOMAIN-CONTAINING PROTEIN-RELATED"/>
    <property type="match status" value="1"/>
</dbReference>
<dbReference type="GO" id="GO:0045944">
    <property type="term" value="P:positive regulation of transcription by RNA polymerase II"/>
    <property type="evidence" value="ECO:0007669"/>
    <property type="project" value="TreeGrafter"/>
</dbReference>
<dbReference type="GO" id="GO:0003713">
    <property type="term" value="F:transcription coactivator activity"/>
    <property type="evidence" value="ECO:0007669"/>
    <property type="project" value="TreeGrafter"/>
</dbReference>
<organism evidence="2 3">
    <name type="scientific">Polarella glacialis</name>
    <name type="common">Dinoflagellate</name>
    <dbReference type="NCBI Taxonomy" id="89957"/>
    <lineage>
        <taxon>Eukaryota</taxon>
        <taxon>Sar</taxon>
        <taxon>Alveolata</taxon>
        <taxon>Dinophyceae</taxon>
        <taxon>Suessiales</taxon>
        <taxon>Suessiaceae</taxon>
        <taxon>Polarella</taxon>
    </lineage>
</organism>
<dbReference type="EMBL" id="CAJNNW010033167">
    <property type="protein sequence ID" value="CAE8717484.1"/>
    <property type="molecule type" value="Genomic_DNA"/>
</dbReference>
<reference evidence="2" key="1">
    <citation type="submission" date="2021-02" db="EMBL/GenBank/DDBJ databases">
        <authorList>
            <person name="Dougan E. K."/>
            <person name="Rhodes N."/>
            <person name="Thang M."/>
            <person name="Chan C."/>
        </authorList>
    </citation>
    <scope>NUCLEOTIDE SEQUENCE</scope>
</reference>
<dbReference type="AlphaFoldDB" id="A0A813L0X7"/>
<feature type="compositionally biased region" description="Low complexity" evidence="1">
    <location>
        <begin position="29"/>
        <end position="70"/>
    </location>
</feature>
<feature type="region of interest" description="Disordered" evidence="1">
    <location>
        <begin position="1"/>
        <end position="132"/>
    </location>
</feature>
<protein>
    <submittedName>
        <fullName evidence="2">Uncharacterized protein</fullName>
    </submittedName>
</protein>
<dbReference type="PANTHER" id="PTHR46007">
    <property type="entry name" value="MEDIATOR OF RNA POLYMERASE II TRANSCRIPTION SUBUNIT 12"/>
    <property type="match status" value="1"/>
</dbReference>
<evidence type="ECO:0000256" key="1">
    <source>
        <dbReference type="SAM" id="MobiDB-lite"/>
    </source>
</evidence>